<proteinExistence type="predicted"/>
<evidence type="ECO:0000313" key="1">
    <source>
        <dbReference type="EMBL" id="TDE14809.1"/>
    </source>
</evidence>
<evidence type="ECO:0000313" key="2">
    <source>
        <dbReference type="Proteomes" id="UP000294850"/>
    </source>
</evidence>
<organism evidence="1 2">
    <name type="scientific">Dyadobacter psychrotolerans</name>
    <dbReference type="NCBI Taxonomy" id="2541721"/>
    <lineage>
        <taxon>Bacteria</taxon>
        <taxon>Pseudomonadati</taxon>
        <taxon>Bacteroidota</taxon>
        <taxon>Cytophagia</taxon>
        <taxon>Cytophagales</taxon>
        <taxon>Spirosomataceae</taxon>
        <taxon>Dyadobacter</taxon>
    </lineage>
</organism>
<protein>
    <recommendedName>
        <fullName evidence="3">DUF4421 domain-containing protein</fullName>
    </recommendedName>
</protein>
<dbReference type="EMBL" id="SMFL01000005">
    <property type="protein sequence ID" value="TDE14809.1"/>
    <property type="molecule type" value="Genomic_DNA"/>
</dbReference>
<comment type="caution">
    <text evidence="1">The sequence shown here is derived from an EMBL/GenBank/DDBJ whole genome shotgun (WGS) entry which is preliminary data.</text>
</comment>
<dbReference type="RefSeq" id="WP_131959393.1">
    <property type="nucleotide sequence ID" value="NZ_SMFL01000005.1"/>
</dbReference>
<keyword evidence="2" id="KW-1185">Reference proteome</keyword>
<reference evidence="1 2" key="1">
    <citation type="submission" date="2019-03" db="EMBL/GenBank/DDBJ databases">
        <title>Dyadobacter AR-3-6 sp. nov., isolated from arctic soil.</title>
        <authorList>
            <person name="Chaudhary D.K."/>
        </authorList>
    </citation>
    <scope>NUCLEOTIDE SEQUENCE [LARGE SCALE GENOMIC DNA]</scope>
    <source>
        <strain evidence="1 2">AR-3-6</strain>
    </source>
</reference>
<evidence type="ECO:0008006" key="3">
    <source>
        <dbReference type="Google" id="ProtNLM"/>
    </source>
</evidence>
<accession>A0A4R5DL57</accession>
<dbReference type="Proteomes" id="UP000294850">
    <property type="component" value="Unassembled WGS sequence"/>
</dbReference>
<dbReference type="OrthoDB" id="912723at2"/>
<sequence>MRLYIISFLVFFYCQARSQDSLSFSYSQQADTLINQRFIDRYENVFMTKVPTRHMFKVGLSQYYQAIPSPLLDDKLSNNTSLHLGYEFKFLPSFSVALSGHLPYLKSDQPLRTSLMYTVLDAQLRWFFDMRKRVKAGKAASNFSGNYVAFYYNMPGTFDNAPNIGIKLGFQRRFLNSGFMDFAVAIQNEFDAGFTISTQSSFGLAFGDWKKSPVGPLCDVLLCDEHLNRQWKVRLPELTFGYYFNRIRFGVAFEQKIKTSPLSLNFELNVGMTRGFDYLNQRYFIPDYGYTNYLMLYSKELFPTLTFQPRYYLLHKKRRLNGQGGYGFSGIYTGLNSDYSYYLGNHSYSNFQIPNIDLKKHIIKAGPVFGFQQRVFRHGYLDINTSLNYQNQALISTKHINLKTSVGLGFAW</sequence>
<dbReference type="AlphaFoldDB" id="A0A4R5DL57"/>
<gene>
    <name evidence="1" type="ORF">E0F88_16635</name>
</gene>
<name>A0A4R5DL57_9BACT</name>